<name>A0A811UTM6_CERCA</name>
<dbReference type="OrthoDB" id="5830876at2759"/>
<gene>
    <name evidence="1" type="ORF">CCAP1982_LOCUS9568</name>
</gene>
<dbReference type="EMBL" id="CAJHJT010000023">
    <property type="protein sequence ID" value="CAD7001096.1"/>
    <property type="molecule type" value="Genomic_DNA"/>
</dbReference>
<proteinExistence type="predicted"/>
<reference evidence="1" key="1">
    <citation type="submission" date="2020-11" db="EMBL/GenBank/DDBJ databases">
        <authorList>
            <person name="Whitehead M."/>
        </authorList>
    </citation>
    <scope>NUCLEOTIDE SEQUENCE</scope>
    <source>
        <strain evidence="1">EGII</strain>
    </source>
</reference>
<accession>A0A811UTM6</accession>
<dbReference type="AlphaFoldDB" id="A0A811UTM6"/>
<organism evidence="1 2">
    <name type="scientific">Ceratitis capitata</name>
    <name type="common">Mediterranean fruit fly</name>
    <name type="synonym">Tephritis capitata</name>
    <dbReference type="NCBI Taxonomy" id="7213"/>
    <lineage>
        <taxon>Eukaryota</taxon>
        <taxon>Metazoa</taxon>
        <taxon>Ecdysozoa</taxon>
        <taxon>Arthropoda</taxon>
        <taxon>Hexapoda</taxon>
        <taxon>Insecta</taxon>
        <taxon>Pterygota</taxon>
        <taxon>Neoptera</taxon>
        <taxon>Endopterygota</taxon>
        <taxon>Diptera</taxon>
        <taxon>Brachycera</taxon>
        <taxon>Muscomorpha</taxon>
        <taxon>Tephritoidea</taxon>
        <taxon>Tephritidae</taxon>
        <taxon>Ceratitis</taxon>
        <taxon>Ceratitis</taxon>
    </lineage>
</organism>
<comment type="caution">
    <text evidence="1">The sequence shown here is derived from an EMBL/GenBank/DDBJ whole genome shotgun (WGS) entry which is preliminary data.</text>
</comment>
<evidence type="ECO:0000313" key="1">
    <source>
        <dbReference type="EMBL" id="CAD7001096.1"/>
    </source>
</evidence>
<sequence>MSSRITLPQSLLRPTTLPPAAAAPAAAASHAQSPHHNSAAAVVAVAATSSSCTSGAPITSNFGSLLDVISGSGASAEKIDADFNDAMNAIANYIAPKNTMTRYTHMEYVVILTMNLPLMTSPPSEFFTSKIARHGETPAPAAAASHAQSPHHNSAAAVVAAATASSSCTSGAPITSNFGSLLDVISGSGASAEKIDADFNDAMNAIANSTGNAASKNNIFSAKKYYDPLYTHRICR</sequence>
<protein>
    <submittedName>
        <fullName evidence="1">(Mediterranean fruit fly) hypothetical protein</fullName>
    </submittedName>
</protein>
<dbReference type="Proteomes" id="UP000606786">
    <property type="component" value="Unassembled WGS sequence"/>
</dbReference>
<evidence type="ECO:0000313" key="2">
    <source>
        <dbReference type="Proteomes" id="UP000606786"/>
    </source>
</evidence>
<keyword evidence="2" id="KW-1185">Reference proteome</keyword>